<dbReference type="AlphaFoldDB" id="A0A343VRL6"/>
<reference evidence="1" key="1">
    <citation type="journal article" date="2018" name="Front. Microbiol.">
        <title>Beyond the Limits: tRNA Array Units in Mycobacterium Genomes.</title>
        <authorList>
            <person name="Morgado S.M."/>
            <person name="Vicente A.C."/>
        </authorList>
    </citation>
    <scope>NUCLEOTIDE SEQUENCE</scope>
    <source>
        <strain evidence="1">CBMA 213</strain>
        <plasmid evidence="1">pCBMA213_1</plasmid>
    </source>
</reference>
<sequence length="137" mass="15315">MRVDALFAARESSYRGEGTLSHTAIYNSVEELLELREAGYLVGPGDRTIRMQKFRPHPSEPGYRVAAPGEATAHHWTPDEIDGVMLAYRQGEQVDRIRRAFPVEAANEDNEASRVRNLTQQFSDPDLFGAWNEGGAP</sequence>
<name>A0A343VRL6_9MYCO</name>
<gene>
    <name evidence="1" type="ORF">B5P44_p00245</name>
</gene>
<dbReference type="EMBL" id="MF600313">
    <property type="protein sequence ID" value="AVN58540.1"/>
    <property type="molecule type" value="Genomic_DNA"/>
</dbReference>
<proteinExistence type="predicted"/>
<protein>
    <submittedName>
        <fullName evidence="1">Uncharacterized protein</fullName>
    </submittedName>
</protein>
<evidence type="ECO:0000313" key="1">
    <source>
        <dbReference type="EMBL" id="AVN58540.1"/>
    </source>
</evidence>
<dbReference type="RefSeq" id="WP_155921975.1">
    <property type="nucleotide sequence ID" value="NZ_MF600313.1"/>
</dbReference>
<organism evidence="1">
    <name type="scientific">Mycolicibacterium sp. CBMA 213</name>
    <dbReference type="NCBI Taxonomy" id="1968788"/>
    <lineage>
        <taxon>Bacteria</taxon>
        <taxon>Bacillati</taxon>
        <taxon>Actinomycetota</taxon>
        <taxon>Actinomycetes</taxon>
        <taxon>Mycobacteriales</taxon>
        <taxon>Mycobacteriaceae</taxon>
        <taxon>Mycolicibacterium</taxon>
    </lineage>
</organism>
<geneLocation type="plasmid" evidence="1">
    <name>pCBMA213_1</name>
</geneLocation>
<accession>A0A343VRL6</accession>
<keyword evidence="1" id="KW-0614">Plasmid</keyword>